<evidence type="ECO:0000313" key="2">
    <source>
        <dbReference type="Proteomes" id="UP001177021"/>
    </source>
</evidence>
<keyword evidence="2" id="KW-1185">Reference proteome</keyword>
<reference evidence="1" key="1">
    <citation type="submission" date="2023-10" db="EMBL/GenBank/DDBJ databases">
        <authorList>
            <person name="Rodriguez Cubillos JULIANA M."/>
            <person name="De Vega J."/>
        </authorList>
    </citation>
    <scope>NUCLEOTIDE SEQUENCE</scope>
</reference>
<protein>
    <submittedName>
        <fullName evidence="1">Uncharacterized protein</fullName>
    </submittedName>
</protein>
<accession>A0ACB0KZQ0</accession>
<dbReference type="Proteomes" id="UP001177021">
    <property type="component" value="Unassembled WGS sequence"/>
</dbReference>
<proteinExistence type="predicted"/>
<comment type="caution">
    <text evidence="1">The sequence shown here is derived from an EMBL/GenBank/DDBJ whole genome shotgun (WGS) entry which is preliminary data.</text>
</comment>
<organism evidence="1 2">
    <name type="scientific">Trifolium pratense</name>
    <name type="common">Red clover</name>
    <dbReference type="NCBI Taxonomy" id="57577"/>
    <lineage>
        <taxon>Eukaryota</taxon>
        <taxon>Viridiplantae</taxon>
        <taxon>Streptophyta</taxon>
        <taxon>Embryophyta</taxon>
        <taxon>Tracheophyta</taxon>
        <taxon>Spermatophyta</taxon>
        <taxon>Magnoliopsida</taxon>
        <taxon>eudicotyledons</taxon>
        <taxon>Gunneridae</taxon>
        <taxon>Pentapetalae</taxon>
        <taxon>rosids</taxon>
        <taxon>fabids</taxon>
        <taxon>Fabales</taxon>
        <taxon>Fabaceae</taxon>
        <taxon>Papilionoideae</taxon>
        <taxon>50 kb inversion clade</taxon>
        <taxon>NPAAA clade</taxon>
        <taxon>Hologalegina</taxon>
        <taxon>IRL clade</taxon>
        <taxon>Trifolieae</taxon>
        <taxon>Trifolium</taxon>
    </lineage>
</organism>
<evidence type="ECO:0000313" key="1">
    <source>
        <dbReference type="EMBL" id="CAJ2661868.1"/>
    </source>
</evidence>
<gene>
    <name evidence="1" type="ORF">MILVUS5_LOCUS27511</name>
</gene>
<dbReference type="EMBL" id="CASHSV030000409">
    <property type="protein sequence ID" value="CAJ2661868.1"/>
    <property type="molecule type" value="Genomic_DNA"/>
</dbReference>
<name>A0ACB0KZQ0_TRIPR</name>
<sequence>MSSQRNNNSGVGNNTTRLTNRFTSGTGSTDSDKPLKAYVTVVQERIEGNTNNETWTCNYCGGTYKGSYSRVKHHLLREKKKGIAICTKVTDEYEAEMRELETIATEKAQRVQVPFPNGTTSLNPPIDTSKRRRGIDGPLAKAFNNEARDHLSAEIARLFYTAGLPFNVAKNPHFVSAFAYAANTSISGYVPPNYTSLRTTMLQREKNNVEKLLKPLKDTWHEKGISIVSDGWTDVQKRPLINFMAISNVTPMFLKAIDGTAEYKDKHYIAKLILETISDVGAQNVVQIITDNAPVCKAVGSIVEGMYPHIFWSPCVVHTLNLALRNICAPKPDDEDVYSECNWISLIADDAKFIKKFITNHSMRFAMFKKFVDLSFLSISETRFASVIVMLKRFKTIKKGLMSLVISEEWSHYKEDDVHTEDNVK</sequence>